<feature type="signal peptide" evidence="1">
    <location>
        <begin position="1"/>
        <end position="20"/>
    </location>
</feature>
<dbReference type="AlphaFoldDB" id="A0A1U7DI35"/>
<gene>
    <name evidence="2" type="ORF">BV394_07750</name>
</gene>
<name>A0A1U7DI35_9RHOB</name>
<keyword evidence="1" id="KW-0732">Signal</keyword>
<dbReference type="RefSeq" id="WP_076979644.1">
    <property type="nucleotide sequence ID" value="NZ_CP019124.1"/>
</dbReference>
<dbReference type="PROSITE" id="PS51257">
    <property type="entry name" value="PROKAR_LIPOPROTEIN"/>
    <property type="match status" value="1"/>
</dbReference>
<evidence type="ECO:0000256" key="1">
    <source>
        <dbReference type="SAM" id="SignalP"/>
    </source>
</evidence>
<organism evidence="2 3">
    <name type="scientific">Brevirhabdus pacifica</name>
    <dbReference type="NCBI Taxonomy" id="1267768"/>
    <lineage>
        <taxon>Bacteria</taxon>
        <taxon>Pseudomonadati</taxon>
        <taxon>Pseudomonadota</taxon>
        <taxon>Alphaproteobacteria</taxon>
        <taxon>Rhodobacterales</taxon>
        <taxon>Paracoccaceae</taxon>
        <taxon>Brevirhabdus</taxon>
    </lineage>
</organism>
<protein>
    <recommendedName>
        <fullName evidence="4">DUF4156 domain-containing protein</fullName>
    </recommendedName>
</protein>
<evidence type="ECO:0000313" key="2">
    <source>
        <dbReference type="EMBL" id="APX89621.1"/>
    </source>
</evidence>
<dbReference type="Proteomes" id="UP000187266">
    <property type="component" value="Chromosome"/>
</dbReference>
<evidence type="ECO:0000313" key="3">
    <source>
        <dbReference type="Proteomes" id="UP000187266"/>
    </source>
</evidence>
<keyword evidence="3" id="KW-1185">Reference proteome</keyword>
<reference evidence="2 3" key="1">
    <citation type="submission" date="2017-01" db="EMBL/GenBank/DDBJ databases">
        <title>Genomic analysis of Xuhuaishuia manganoxidans DY6-4.</title>
        <authorList>
            <person name="Wang X."/>
        </authorList>
    </citation>
    <scope>NUCLEOTIDE SEQUENCE [LARGE SCALE GENOMIC DNA]</scope>
    <source>
        <strain evidence="2 3">DY6-4</strain>
    </source>
</reference>
<accession>A0A1U7DI35</accession>
<dbReference type="STRING" id="1267768.BV394_07750"/>
<dbReference type="EMBL" id="CP019124">
    <property type="protein sequence ID" value="APX89621.1"/>
    <property type="molecule type" value="Genomic_DNA"/>
</dbReference>
<feature type="chain" id="PRO_5012572412" description="DUF4156 domain-containing protein" evidence="1">
    <location>
        <begin position="21"/>
        <end position="106"/>
    </location>
</feature>
<proteinExistence type="predicted"/>
<sequence>MRRAIPMGLALLLGACQMQGADTSDLGPNRTAFAAEGMTVWVTRNATTADVTIVSGMTLTPAQAEIIARQAAAEATRCTGIQPTSTKVTSVEGTVRVALSNCPGGV</sequence>
<evidence type="ECO:0008006" key="4">
    <source>
        <dbReference type="Google" id="ProtNLM"/>
    </source>
</evidence>